<evidence type="ECO:0000313" key="3">
    <source>
        <dbReference type="Proteomes" id="UP001152300"/>
    </source>
</evidence>
<gene>
    <name evidence="2" type="ORF">OCU04_002221</name>
</gene>
<comment type="caution">
    <text evidence="2">The sequence shown here is derived from an EMBL/GenBank/DDBJ whole genome shotgun (WGS) entry which is preliminary data.</text>
</comment>
<dbReference type="Proteomes" id="UP001152300">
    <property type="component" value="Unassembled WGS sequence"/>
</dbReference>
<evidence type="ECO:0000256" key="1">
    <source>
        <dbReference type="SAM" id="MobiDB-lite"/>
    </source>
</evidence>
<feature type="compositionally biased region" description="Acidic residues" evidence="1">
    <location>
        <begin position="145"/>
        <end position="158"/>
    </location>
</feature>
<organism evidence="2 3">
    <name type="scientific">Sclerotinia nivalis</name>
    <dbReference type="NCBI Taxonomy" id="352851"/>
    <lineage>
        <taxon>Eukaryota</taxon>
        <taxon>Fungi</taxon>
        <taxon>Dikarya</taxon>
        <taxon>Ascomycota</taxon>
        <taxon>Pezizomycotina</taxon>
        <taxon>Leotiomycetes</taxon>
        <taxon>Helotiales</taxon>
        <taxon>Sclerotiniaceae</taxon>
        <taxon>Sclerotinia</taxon>
    </lineage>
</organism>
<accession>A0A9X0AZP6</accession>
<dbReference type="OrthoDB" id="10417702at2759"/>
<keyword evidence="3" id="KW-1185">Reference proteome</keyword>
<sequence length="158" mass="17828">MRTTASRVDFVNLEVIRDRRAKAAFKESLTRDFNIERNEEDEHSEDFDTKTKAAVPDNFFSDIPAINTGDLEAADEEIFREAVQEAGEAGAPENTNKHSNTSVWMSSIFGNWMGGLMKDTSETTSYKGHDKDGEGADSIHRHEDDEGNHEEEDDWVLT</sequence>
<feature type="region of interest" description="Disordered" evidence="1">
    <location>
        <begin position="82"/>
        <end position="102"/>
    </location>
</feature>
<proteinExistence type="predicted"/>
<feature type="region of interest" description="Disordered" evidence="1">
    <location>
        <begin position="120"/>
        <end position="158"/>
    </location>
</feature>
<name>A0A9X0AZP6_9HELO</name>
<evidence type="ECO:0000313" key="2">
    <source>
        <dbReference type="EMBL" id="KAJ8071916.1"/>
    </source>
</evidence>
<feature type="compositionally biased region" description="Basic and acidic residues" evidence="1">
    <location>
        <begin position="127"/>
        <end position="144"/>
    </location>
</feature>
<dbReference type="EMBL" id="JAPEIS010000001">
    <property type="protein sequence ID" value="KAJ8071916.1"/>
    <property type="molecule type" value="Genomic_DNA"/>
</dbReference>
<dbReference type="AlphaFoldDB" id="A0A9X0AZP6"/>
<feature type="compositionally biased region" description="Polar residues" evidence="1">
    <location>
        <begin position="93"/>
        <end position="102"/>
    </location>
</feature>
<reference evidence="2" key="1">
    <citation type="submission" date="2022-11" db="EMBL/GenBank/DDBJ databases">
        <title>Genome Resource of Sclerotinia nivalis Strain SnTB1, a Plant Pathogen Isolated from American Ginseng.</title>
        <authorList>
            <person name="Fan S."/>
        </authorList>
    </citation>
    <scope>NUCLEOTIDE SEQUENCE</scope>
    <source>
        <strain evidence="2">SnTB1</strain>
    </source>
</reference>
<protein>
    <submittedName>
        <fullName evidence="2">Uncharacterized protein</fullName>
    </submittedName>
</protein>